<dbReference type="Pfam" id="PF07992">
    <property type="entry name" value="Pyr_redox_2"/>
    <property type="match status" value="1"/>
</dbReference>
<dbReference type="InterPro" id="IPR036188">
    <property type="entry name" value="FAD/NAD-bd_sf"/>
</dbReference>
<protein>
    <submittedName>
        <fullName evidence="4">FAD dependent oxidoreductase/ glycerol-3-phosphate dehydrogenase</fullName>
    </submittedName>
</protein>
<dbReference type="InterPro" id="IPR012460">
    <property type="entry name" value="DUF1667"/>
</dbReference>
<dbReference type="InterPro" id="IPR041854">
    <property type="entry name" value="BFD-like_2Fe2S-bd_dom_sf"/>
</dbReference>
<dbReference type="Proteomes" id="UP000070089">
    <property type="component" value="Unassembled WGS sequence"/>
</dbReference>
<accession>A0A132NNZ9</accession>
<evidence type="ECO:0000313" key="5">
    <source>
        <dbReference type="Proteomes" id="UP000070089"/>
    </source>
</evidence>
<feature type="domain" description="FAD/NAD(P)-binding" evidence="3">
    <location>
        <begin position="586"/>
        <end position="886"/>
    </location>
</feature>
<feature type="domain" description="BFD-like [2Fe-2S]-binding" evidence="2">
    <location>
        <begin position="456"/>
        <end position="507"/>
    </location>
</feature>
<gene>
    <name evidence="4" type="ORF">QR46_4223</name>
</gene>
<dbReference type="InterPro" id="IPR006076">
    <property type="entry name" value="FAD-dep_OxRdtase"/>
</dbReference>
<dbReference type="SUPFAM" id="SSF51905">
    <property type="entry name" value="FAD/NAD(P)-binding domain"/>
    <property type="match status" value="2"/>
</dbReference>
<evidence type="ECO:0000259" key="2">
    <source>
        <dbReference type="Pfam" id="PF04324"/>
    </source>
</evidence>
<dbReference type="AlphaFoldDB" id="A0A132NNZ9"/>
<dbReference type="Gene3D" id="3.30.9.10">
    <property type="entry name" value="D-Amino Acid Oxidase, subunit A, domain 2"/>
    <property type="match status" value="1"/>
</dbReference>
<dbReference type="SUPFAM" id="SSF54373">
    <property type="entry name" value="FAD-linked reductases, C-terminal domain"/>
    <property type="match status" value="1"/>
</dbReference>
<dbReference type="Gene3D" id="3.50.50.60">
    <property type="entry name" value="FAD/NAD(P)-binding domain"/>
    <property type="match status" value="3"/>
</dbReference>
<dbReference type="Pfam" id="PF04324">
    <property type="entry name" value="Fer2_BFD"/>
    <property type="match status" value="1"/>
</dbReference>
<dbReference type="Gene3D" id="3.10.530.10">
    <property type="entry name" value="CPE0013-like"/>
    <property type="match status" value="1"/>
</dbReference>
<dbReference type="PRINTS" id="PR00368">
    <property type="entry name" value="FADPNR"/>
</dbReference>
<dbReference type="VEuPathDB" id="GiardiaDB:QR46_4223"/>
<dbReference type="OrthoDB" id="498204at2759"/>
<dbReference type="InterPro" id="IPR036593">
    <property type="entry name" value="CPE0013-like_sf"/>
</dbReference>
<sequence>MATAHPLPIQNHIFFDSPQLPADLATSDIYDLAIIGGGISGVSAALEASRTTLKSILLEKGLETSVATTRANSGIVHCGVHTTQGTLKAHLEQKGRKIFPHLCRNLNVSLRRCGELVIARNEAELNALQELQKSCAALDLECSLWGSARVKLEEPNLATDAIEGALSIPETSVVNPFELCNAMTNCAMANGVEISCGSMVTGIRRVDRIVEANGDVPVEYAPKLIFELKVSRQGSLPVYLYAKTVVNATGTDAGSVTGFLKDATPISITKRRGELYVLDKNLKDVVTRVIFSVIPSGSSSKGMLIIPTVDGTVMVGPTSEPLEDTSSTTADVETTEDGRSAIFAHAHSLCPRITPKEIMYSFASARAVLPCNDFAIRDENGFIQCAGIQSPGLTAGPAIGAYLIELVKLRYPSHWANSIAKPPEGWFWYPITSRLCRTALDKRHGLIEKDLNFSKIVCGCECVTEADIENAITEGARSLTGLKLRTRATAGRCQGSFCSSKLRKLLAARLGVSYEQVCRVSHNSPMDKQYPSSTVNIKLYRPLDCSEAGIRASLAGNLLFGSKHTTETAANAFSVNAKLVQCMHAFDLVILGAGPAGLGAALAAHGANPSARILIITKDPYVGGSLMYALHSSHNVRDSSSTLIGPEFAAELRKNLLETSVITILNTFILDSSYSTSRKLFTVACMSANVGQLEISAKAIISCLGSREKHRFNAAIPGTRPYGVMTADAAMRSIAFDNVLPGKRVVVFGSGDSGLLAARQILIAGGQVLGIYEPESHLVGNPQYLDLLTKEFGVQINYGKSISRINGQGVVQSVCVSPVNPLTKEWSTDDTETIECDCLVISLGILPQMALAKSLGCKGVSSQYCGLLTDNRCAVASDKLLYAAGGNLHCHPSADSSFAEGELAGLNAILDAGDTTRSYNPPSVSLVLCDSNQSDVKYILPQSITLPKRPADKDGKTFIYFKTTRAMANVRVTVSTTSTGKELAMEKFVEVSPTMVMKMTVPNLAFQDLVPGTNITIKLEFDPREFSVKLTDNRLLGVFSTTISVVNGTKPHIIVKNKTPVPADQMSTVLRELNAIPAIQVEAPISVEQIVLRNVAGQTDFIACESIPAMK</sequence>
<dbReference type="PANTHER" id="PTHR42720">
    <property type="entry name" value="GLYCEROL-3-PHOSPHATE DEHYDROGENASE"/>
    <property type="match status" value="1"/>
</dbReference>
<dbReference type="Pfam" id="PF01266">
    <property type="entry name" value="DAO"/>
    <property type="match status" value="1"/>
</dbReference>
<organism evidence="4 5">
    <name type="scientific">Giardia duodenalis assemblage B</name>
    <dbReference type="NCBI Taxonomy" id="1394984"/>
    <lineage>
        <taxon>Eukaryota</taxon>
        <taxon>Metamonada</taxon>
        <taxon>Diplomonadida</taxon>
        <taxon>Hexamitidae</taxon>
        <taxon>Giardiinae</taxon>
        <taxon>Giardia</taxon>
    </lineage>
</organism>
<dbReference type="PRINTS" id="PR00469">
    <property type="entry name" value="PNDRDTASEII"/>
</dbReference>
<dbReference type="Pfam" id="PF07892">
    <property type="entry name" value="DUF1667"/>
    <property type="match status" value="1"/>
</dbReference>
<evidence type="ECO:0000259" key="1">
    <source>
        <dbReference type="Pfam" id="PF01266"/>
    </source>
</evidence>
<dbReference type="PANTHER" id="PTHR42720:SF1">
    <property type="entry name" value="GLYCEROL 3-PHOSPHATE OXIDASE"/>
    <property type="match status" value="1"/>
</dbReference>
<reference evidence="4 5" key="1">
    <citation type="journal article" date="2015" name="Mol. Biochem. Parasitol.">
        <title>Identification of polymorphic genes for use in assemblage B genotyping assays through comparative genomics of multiple assemblage B Giardia duodenalis isolates.</title>
        <authorList>
            <person name="Wielinga C."/>
            <person name="Thompson R.C."/>
            <person name="Monis P."/>
            <person name="Ryan U."/>
        </authorList>
    </citation>
    <scope>NUCLEOTIDE SEQUENCE [LARGE SCALE GENOMIC DNA]</scope>
    <source>
        <strain evidence="4 5">BAH15c1</strain>
    </source>
</reference>
<dbReference type="InterPro" id="IPR052745">
    <property type="entry name" value="G3P_Oxidase/Oxidoreductase"/>
</dbReference>
<comment type="caution">
    <text evidence="4">The sequence shown here is derived from an EMBL/GenBank/DDBJ whole genome shotgun (WGS) entry which is preliminary data.</text>
</comment>
<dbReference type="SUPFAM" id="SSF160148">
    <property type="entry name" value="CPE0013-like"/>
    <property type="match status" value="1"/>
</dbReference>
<dbReference type="CDD" id="cd19946">
    <property type="entry name" value="GlpA-like_Fer2_BFD-like"/>
    <property type="match status" value="1"/>
</dbReference>
<dbReference type="Gene3D" id="1.10.10.1100">
    <property type="entry name" value="BFD-like [2Fe-2S]-binding domain"/>
    <property type="match status" value="1"/>
</dbReference>
<dbReference type="InterPro" id="IPR007419">
    <property type="entry name" value="BFD-like_2Fe2S-bd_dom"/>
</dbReference>
<evidence type="ECO:0000313" key="4">
    <source>
        <dbReference type="EMBL" id="KWX11820.1"/>
    </source>
</evidence>
<dbReference type="EMBL" id="JXTI01000154">
    <property type="protein sequence ID" value="KWX11820.1"/>
    <property type="molecule type" value="Genomic_DNA"/>
</dbReference>
<dbReference type="InterPro" id="IPR023753">
    <property type="entry name" value="FAD/NAD-binding_dom"/>
</dbReference>
<feature type="domain" description="FAD dependent oxidoreductase" evidence="1">
    <location>
        <begin position="31"/>
        <end position="406"/>
    </location>
</feature>
<name>A0A132NNZ9_GIAIN</name>
<evidence type="ECO:0000259" key="3">
    <source>
        <dbReference type="Pfam" id="PF07992"/>
    </source>
</evidence>
<proteinExistence type="predicted"/>
<dbReference type="GO" id="GO:0016491">
    <property type="term" value="F:oxidoreductase activity"/>
    <property type="evidence" value="ECO:0007669"/>
    <property type="project" value="InterPro"/>
</dbReference>